<dbReference type="GO" id="GO:0016491">
    <property type="term" value="F:oxidoreductase activity"/>
    <property type="evidence" value="ECO:0007669"/>
    <property type="project" value="UniProtKB-KW"/>
</dbReference>
<dbReference type="InterPro" id="IPR016169">
    <property type="entry name" value="FAD-bd_PCMH_sub2"/>
</dbReference>
<dbReference type="GO" id="GO:0071949">
    <property type="term" value="F:FAD binding"/>
    <property type="evidence" value="ECO:0007669"/>
    <property type="project" value="InterPro"/>
</dbReference>
<dbReference type="Proteomes" id="UP000800040">
    <property type="component" value="Unassembled WGS sequence"/>
</dbReference>
<evidence type="ECO:0000256" key="1">
    <source>
        <dbReference type="ARBA" id="ARBA00005466"/>
    </source>
</evidence>
<keyword evidence="5" id="KW-0472">Membrane</keyword>
<feature type="transmembrane region" description="Helical" evidence="5">
    <location>
        <begin position="6"/>
        <end position="24"/>
    </location>
</feature>
<proteinExistence type="inferred from homology"/>
<evidence type="ECO:0000259" key="6">
    <source>
        <dbReference type="PROSITE" id="PS51387"/>
    </source>
</evidence>
<protein>
    <submittedName>
        <fullName evidence="7">FAD binding domain-containing protein</fullName>
    </submittedName>
</protein>
<dbReference type="Pfam" id="PF01565">
    <property type="entry name" value="FAD_binding_4"/>
    <property type="match status" value="1"/>
</dbReference>
<evidence type="ECO:0000256" key="2">
    <source>
        <dbReference type="ARBA" id="ARBA00022630"/>
    </source>
</evidence>
<evidence type="ECO:0000313" key="7">
    <source>
        <dbReference type="EMBL" id="KAF1836151.1"/>
    </source>
</evidence>
<evidence type="ECO:0000256" key="3">
    <source>
        <dbReference type="ARBA" id="ARBA00022827"/>
    </source>
</evidence>
<dbReference type="OrthoDB" id="2151789at2759"/>
<evidence type="ECO:0000256" key="5">
    <source>
        <dbReference type="SAM" id="Phobius"/>
    </source>
</evidence>
<name>A0A6A5KKI2_9PLEO</name>
<dbReference type="PANTHER" id="PTHR42973:SF4">
    <property type="entry name" value="FAD BINDING DOMAIN PROTEIN"/>
    <property type="match status" value="1"/>
</dbReference>
<dbReference type="InterPro" id="IPR016166">
    <property type="entry name" value="FAD-bd_PCMH"/>
</dbReference>
<keyword evidence="5" id="KW-1133">Transmembrane helix</keyword>
<organism evidence="7 8">
    <name type="scientific">Decorospora gaudefroyi</name>
    <dbReference type="NCBI Taxonomy" id="184978"/>
    <lineage>
        <taxon>Eukaryota</taxon>
        <taxon>Fungi</taxon>
        <taxon>Dikarya</taxon>
        <taxon>Ascomycota</taxon>
        <taxon>Pezizomycotina</taxon>
        <taxon>Dothideomycetes</taxon>
        <taxon>Pleosporomycetidae</taxon>
        <taxon>Pleosporales</taxon>
        <taxon>Pleosporineae</taxon>
        <taxon>Pleosporaceae</taxon>
        <taxon>Decorospora</taxon>
    </lineage>
</organism>
<keyword evidence="2" id="KW-0285">Flavoprotein</keyword>
<accession>A0A6A5KKI2</accession>
<evidence type="ECO:0000256" key="4">
    <source>
        <dbReference type="ARBA" id="ARBA00023002"/>
    </source>
</evidence>
<reference evidence="7" key="1">
    <citation type="submission" date="2020-01" db="EMBL/GenBank/DDBJ databases">
        <authorList>
            <consortium name="DOE Joint Genome Institute"/>
            <person name="Haridas S."/>
            <person name="Albert R."/>
            <person name="Binder M."/>
            <person name="Bloem J."/>
            <person name="Labutti K."/>
            <person name="Salamov A."/>
            <person name="Andreopoulos B."/>
            <person name="Baker S.E."/>
            <person name="Barry K."/>
            <person name="Bills G."/>
            <person name="Bluhm B.H."/>
            <person name="Cannon C."/>
            <person name="Castanera R."/>
            <person name="Culley D.E."/>
            <person name="Daum C."/>
            <person name="Ezra D."/>
            <person name="Gonzalez J.B."/>
            <person name="Henrissat B."/>
            <person name="Kuo A."/>
            <person name="Liang C."/>
            <person name="Lipzen A."/>
            <person name="Lutzoni F."/>
            <person name="Magnuson J."/>
            <person name="Mondo S."/>
            <person name="Nolan M."/>
            <person name="Ohm R."/>
            <person name="Pangilinan J."/>
            <person name="Park H.-J."/>
            <person name="Ramirez L."/>
            <person name="Alfaro M."/>
            <person name="Sun H."/>
            <person name="Tritt A."/>
            <person name="Yoshinaga Y."/>
            <person name="Zwiers L.-H."/>
            <person name="Turgeon B.G."/>
            <person name="Goodwin S.B."/>
            <person name="Spatafora J.W."/>
            <person name="Crous P.W."/>
            <person name="Grigoriev I.V."/>
        </authorList>
    </citation>
    <scope>NUCLEOTIDE SEQUENCE</scope>
    <source>
        <strain evidence="7">P77</strain>
    </source>
</reference>
<keyword evidence="3" id="KW-0274">FAD</keyword>
<comment type="similarity">
    <text evidence="1">Belongs to the oxygen-dependent FAD-linked oxidoreductase family.</text>
</comment>
<keyword evidence="4" id="KW-0560">Oxidoreductase</keyword>
<dbReference type="InterPro" id="IPR050416">
    <property type="entry name" value="FAD-linked_Oxidoreductase"/>
</dbReference>
<dbReference type="InterPro" id="IPR036318">
    <property type="entry name" value="FAD-bd_PCMH-like_sf"/>
</dbReference>
<keyword evidence="8" id="KW-1185">Reference proteome</keyword>
<dbReference type="InterPro" id="IPR006094">
    <property type="entry name" value="Oxid_FAD_bind_N"/>
</dbReference>
<dbReference type="EMBL" id="ML975277">
    <property type="protein sequence ID" value="KAF1836151.1"/>
    <property type="molecule type" value="Genomic_DNA"/>
</dbReference>
<dbReference type="SUPFAM" id="SSF56176">
    <property type="entry name" value="FAD-binding/transporter-associated domain-like"/>
    <property type="match status" value="1"/>
</dbReference>
<keyword evidence="5" id="KW-0812">Transmembrane</keyword>
<dbReference type="PANTHER" id="PTHR42973">
    <property type="entry name" value="BINDING OXIDOREDUCTASE, PUTATIVE (AFU_ORTHOLOGUE AFUA_1G17690)-RELATED"/>
    <property type="match status" value="1"/>
</dbReference>
<evidence type="ECO:0000313" key="8">
    <source>
        <dbReference type="Proteomes" id="UP000800040"/>
    </source>
</evidence>
<dbReference type="PROSITE" id="PS51387">
    <property type="entry name" value="FAD_PCMH"/>
    <property type="match status" value="1"/>
</dbReference>
<dbReference type="AlphaFoldDB" id="A0A6A5KKI2"/>
<feature type="domain" description="FAD-binding PCMH-type" evidence="6">
    <location>
        <begin position="90"/>
        <end position="276"/>
    </location>
</feature>
<dbReference type="Gene3D" id="3.30.465.10">
    <property type="match status" value="1"/>
</dbReference>
<sequence length="554" mass="60785">MALSWVSYTCIAILLASVYFRNRLRIRTSHVEREAEAEKPGRAKLNDGLSARGRQLRAKLIAAIPHIVITPENPTEFQELTNAYWDQKACEVKPSCVVRPRNVWELAQAVKILKREFDIRSEQAKQSGEGIEPVFAVRGGGHSPVAGASSIQGGVVMNLGLFNDITLAEDRKSVGIGAGCKWIQVSKALEEQNLAVAGGRNAAVGIAGLSLGGGLSFFSPRYGLVCSNMIEYEVVLADGSIETASATTNPDLWRALKGGSNNFGIVTRFTARTFPFTTIWSGFLYLPSFQYSKVLAAFSSSISRTIHDGTSSKRYDPNVSGPLASFTYQQQLGIQSISINLAHTAPPETSLHWPDYWRTSPFAKLWRLWSTCKVRTLSSATDELSVSNSRGRRQAFATTTVKNDVDTLHAVHKAYRDAIVTIKAHGIKKMSWTLVLQPLLPEWALKGDANPLGLDAGAEGEAWVVVSFTVSWALGKDDEVVMEITRSAIENVDGFARERGTACRFRYLNYCAGWQKPFESYGEDGLEFLRGVSRRADPDGLFQRGCVGGFKLGM</sequence>
<gene>
    <name evidence="7" type="ORF">BDW02DRAFT_567351</name>
</gene>